<dbReference type="AlphaFoldDB" id="A0A8I1Y2Z7"/>
<reference evidence="2" key="1">
    <citation type="submission" date="2021-02" db="EMBL/GenBank/DDBJ databases">
        <title>Genomic Encyclopedia of Type Strains, Phase IV (KMG-V): Genome sequencing to study the core and pangenomes of soil and plant-associated prokaryotes.</title>
        <authorList>
            <person name="Whitman W."/>
        </authorList>
    </citation>
    <scope>NUCLEOTIDE SEQUENCE</scope>
    <source>
        <strain evidence="2">USDA 406</strain>
    </source>
</reference>
<name>A0A8I1Y2Z7_BRAEL</name>
<protein>
    <recommendedName>
        <fullName evidence="1">Transposase IS66 central domain-containing protein</fullName>
    </recommendedName>
</protein>
<dbReference type="Pfam" id="PF03050">
    <property type="entry name" value="DDE_Tnp_IS66"/>
    <property type="match status" value="1"/>
</dbReference>
<dbReference type="InterPro" id="IPR052344">
    <property type="entry name" value="Transposase-related"/>
</dbReference>
<dbReference type="PANTHER" id="PTHR33678">
    <property type="entry name" value="BLL1576 PROTEIN"/>
    <property type="match status" value="1"/>
</dbReference>
<accession>A0A8I1Y2Z7</accession>
<dbReference type="PANTHER" id="PTHR33678:SF1">
    <property type="entry name" value="BLL1576 PROTEIN"/>
    <property type="match status" value="1"/>
</dbReference>
<proteinExistence type="predicted"/>
<dbReference type="InterPro" id="IPR004291">
    <property type="entry name" value="Transposase_IS66_central"/>
</dbReference>
<evidence type="ECO:0000259" key="1">
    <source>
        <dbReference type="Pfam" id="PF03050"/>
    </source>
</evidence>
<evidence type="ECO:0000313" key="3">
    <source>
        <dbReference type="Proteomes" id="UP000673383"/>
    </source>
</evidence>
<dbReference type="Proteomes" id="UP000673383">
    <property type="component" value="Unassembled WGS sequence"/>
</dbReference>
<dbReference type="EMBL" id="JAFICZ010000001">
    <property type="protein sequence ID" value="MBP1293539.1"/>
    <property type="molecule type" value="Genomic_DNA"/>
</dbReference>
<gene>
    <name evidence="2" type="ORF">JOH49_003292</name>
</gene>
<evidence type="ECO:0000313" key="2">
    <source>
        <dbReference type="EMBL" id="MBP1293539.1"/>
    </source>
</evidence>
<organism evidence="2 3">
    <name type="scientific">Bradyrhizobium elkanii</name>
    <dbReference type="NCBI Taxonomy" id="29448"/>
    <lineage>
        <taxon>Bacteria</taxon>
        <taxon>Pseudomonadati</taxon>
        <taxon>Pseudomonadota</taxon>
        <taxon>Alphaproteobacteria</taxon>
        <taxon>Hyphomicrobiales</taxon>
        <taxon>Nitrobacteraceae</taxon>
        <taxon>Bradyrhizobium</taxon>
    </lineage>
</organism>
<feature type="domain" description="Transposase IS66 central" evidence="1">
    <location>
        <begin position="2"/>
        <end position="81"/>
    </location>
</feature>
<comment type="caution">
    <text evidence="2">The sequence shown here is derived from an EMBL/GenBank/DDBJ whole genome shotgun (WGS) entry which is preliminary data.</text>
</comment>
<sequence>MATTTVERMARLWQIEKTVRGQSPDARVATRQQASAAVVADLFDLWQQTLRRISGRSKLAEAIRYAASRRAIFERFLADGRD</sequence>